<proteinExistence type="predicted"/>
<accession>A0ABY8TI35</accession>
<name>A0ABY8TI35_TETOB</name>
<feature type="compositionally biased region" description="Low complexity" evidence="1">
    <location>
        <begin position="58"/>
        <end position="69"/>
    </location>
</feature>
<protein>
    <submittedName>
        <fullName evidence="2">Uncharacterized protein</fullName>
    </submittedName>
</protein>
<feature type="region of interest" description="Disordered" evidence="1">
    <location>
        <begin position="52"/>
        <end position="74"/>
    </location>
</feature>
<dbReference type="Proteomes" id="UP001244341">
    <property type="component" value="Chromosome 1b"/>
</dbReference>
<feature type="region of interest" description="Disordered" evidence="1">
    <location>
        <begin position="95"/>
        <end position="116"/>
    </location>
</feature>
<gene>
    <name evidence="2" type="ORF">OEZ85_008166</name>
</gene>
<sequence>MDDRDLLTALCNAIQVISDARCSIDGEAALITVVNSDLTRILRRLNSRAASNTHAAPLQQQQQRLGQQQHHSGLTQSAAAGFMAGLQRAYGTAAATHATTSAEQQQQQQQEPLSNGARAAVKQLPLLKFAQHAEFTRLVSTALSAVQVANQAGPDSGSRGCTQDDLMPSSA</sequence>
<reference evidence="2 3" key="1">
    <citation type="submission" date="2023-05" db="EMBL/GenBank/DDBJ databases">
        <title>A 100% complete, gapless, phased diploid assembly of the Scenedesmus obliquus UTEX 3031 genome.</title>
        <authorList>
            <person name="Biondi T.C."/>
            <person name="Hanschen E.R."/>
            <person name="Kwon T."/>
            <person name="Eng W."/>
            <person name="Kruse C.P.S."/>
            <person name="Koehler S.I."/>
            <person name="Kunde Y."/>
            <person name="Gleasner C.D."/>
            <person name="You Mak K.T."/>
            <person name="Polle J."/>
            <person name="Hovde B.T."/>
            <person name="Starkenburg S.R."/>
        </authorList>
    </citation>
    <scope>NUCLEOTIDE SEQUENCE [LARGE SCALE GENOMIC DNA]</scope>
    <source>
        <strain evidence="2 3">DOE0152z</strain>
    </source>
</reference>
<evidence type="ECO:0000313" key="3">
    <source>
        <dbReference type="Proteomes" id="UP001244341"/>
    </source>
</evidence>
<feature type="compositionally biased region" description="Low complexity" evidence="1">
    <location>
        <begin position="95"/>
        <end position="110"/>
    </location>
</feature>
<feature type="region of interest" description="Disordered" evidence="1">
    <location>
        <begin position="150"/>
        <end position="171"/>
    </location>
</feature>
<evidence type="ECO:0000313" key="2">
    <source>
        <dbReference type="EMBL" id="WIA08743.1"/>
    </source>
</evidence>
<dbReference type="EMBL" id="CP126208">
    <property type="protein sequence ID" value="WIA08743.1"/>
    <property type="molecule type" value="Genomic_DNA"/>
</dbReference>
<evidence type="ECO:0000256" key="1">
    <source>
        <dbReference type="SAM" id="MobiDB-lite"/>
    </source>
</evidence>
<keyword evidence="3" id="KW-1185">Reference proteome</keyword>
<organism evidence="2 3">
    <name type="scientific">Tetradesmus obliquus</name>
    <name type="common">Green alga</name>
    <name type="synonym">Acutodesmus obliquus</name>
    <dbReference type="NCBI Taxonomy" id="3088"/>
    <lineage>
        <taxon>Eukaryota</taxon>
        <taxon>Viridiplantae</taxon>
        <taxon>Chlorophyta</taxon>
        <taxon>core chlorophytes</taxon>
        <taxon>Chlorophyceae</taxon>
        <taxon>CS clade</taxon>
        <taxon>Sphaeropleales</taxon>
        <taxon>Scenedesmaceae</taxon>
        <taxon>Tetradesmus</taxon>
    </lineage>
</organism>